<protein>
    <submittedName>
        <fullName evidence="6">Transposase</fullName>
    </submittedName>
</protein>
<feature type="domain" description="Transposase IS66 central" evidence="2">
    <location>
        <begin position="140"/>
        <end position="430"/>
    </location>
</feature>
<evidence type="ECO:0000313" key="7">
    <source>
        <dbReference type="Proteomes" id="UP001144372"/>
    </source>
</evidence>
<keyword evidence="7" id="KW-1185">Reference proteome</keyword>
<accession>A0A9W6D278</accession>
<gene>
    <name evidence="6" type="ORF">DAMNIGENAA_06960</name>
</gene>
<evidence type="ECO:0000313" key="6">
    <source>
        <dbReference type="EMBL" id="GLI33263.1"/>
    </source>
</evidence>
<dbReference type="PANTHER" id="PTHR33678">
    <property type="entry name" value="BLL1576 PROTEIN"/>
    <property type="match status" value="1"/>
</dbReference>
<dbReference type="Proteomes" id="UP001144372">
    <property type="component" value="Unassembled WGS sequence"/>
</dbReference>
<evidence type="ECO:0000259" key="3">
    <source>
        <dbReference type="Pfam" id="PF13005"/>
    </source>
</evidence>
<reference evidence="6" key="1">
    <citation type="submission" date="2022-12" db="EMBL/GenBank/DDBJ databases">
        <title>Reference genome sequencing for broad-spectrum identification of bacterial and archaeal isolates by mass spectrometry.</title>
        <authorList>
            <person name="Sekiguchi Y."/>
            <person name="Tourlousse D.M."/>
        </authorList>
    </citation>
    <scope>NUCLEOTIDE SEQUENCE</scope>
    <source>
        <strain evidence="6">ASRB1</strain>
    </source>
</reference>
<sequence>MRLLQNELFRRSSEKRPVEEDPRQLHLFNEAEVSAEEKPVTEEIEVPAHTRQKPRRKPLPEHLPRVEVIHDIAEEEKICACGTTLSRIGEEVSEKLDIIPARVQVIRTIRPKYACKGCEGVESEGGAVRIAEPPPEMIPKGIATAGTLAYVATAKYADGTPLYRLSKILERYGIEIPRSTMASWMVMAGDRCRLIMEMLQRELKSGVLINCDETPVQVLFEPGRANTTYSYMWVFRGGDPQKPVVLFHYAPTRSGDVPREILEGYQGYLQTDAFSAYDQFDRPGSRIVLIGCMAHVRRNFVKVIDARGKGAKKTGSAEVALEYIRKLYAIEKVARERKLTPDEIRALRKKEAEPILKEFKAWMKGRLPQTPPKGLLGKALSYALNHWHKLIRYLEDGRIPIDNNMAENAIRPFVVGRKNWLFNGHPNGAKAAATLYSLIETAKACGLEPYQYLRYLFERLPFARSEEDHLALLPQMLTPEQLTRSLQ</sequence>
<comment type="caution">
    <text evidence="6">The sequence shown here is derived from an EMBL/GenBank/DDBJ whole genome shotgun (WGS) entry which is preliminary data.</text>
</comment>
<dbReference type="Pfam" id="PF03050">
    <property type="entry name" value="DDE_Tnp_IS66"/>
    <property type="match status" value="1"/>
</dbReference>
<evidence type="ECO:0000259" key="5">
    <source>
        <dbReference type="Pfam" id="PF13817"/>
    </source>
</evidence>
<dbReference type="RefSeq" id="WP_281792280.1">
    <property type="nucleotide sequence ID" value="NZ_BSDR01000001.1"/>
</dbReference>
<dbReference type="Pfam" id="PF13817">
    <property type="entry name" value="DDE_Tnp_IS66_C"/>
    <property type="match status" value="1"/>
</dbReference>
<evidence type="ECO:0000259" key="2">
    <source>
        <dbReference type="Pfam" id="PF03050"/>
    </source>
</evidence>
<evidence type="ECO:0000256" key="1">
    <source>
        <dbReference type="SAM" id="MobiDB-lite"/>
    </source>
</evidence>
<feature type="domain" description="Transposase TnpC homeodomain" evidence="4">
    <location>
        <begin position="2"/>
        <end position="68"/>
    </location>
</feature>
<feature type="domain" description="Transposase IS66 C-terminal" evidence="5">
    <location>
        <begin position="437"/>
        <end position="474"/>
    </location>
</feature>
<dbReference type="EMBL" id="BSDR01000001">
    <property type="protein sequence ID" value="GLI33263.1"/>
    <property type="molecule type" value="Genomic_DNA"/>
</dbReference>
<dbReference type="AlphaFoldDB" id="A0A9W6D278"/>
<name>A0A9W6D278_9BACT</name>
<feature type="domain" description="Transposase IS66 zinc-finger binding" evidence="3">
    <location>
        <begin position="76"/>
        <end position="119"/>
    </location>
</feature>
<dbReference type="PANTHER" id="PTHR33678:SF1">
    <property type="entry name" value="BLL1576 PROTEIN"/>
    <property type="match status" value="1"/>
</dbReference>
<feature type="compositionally biased region" description="Basic and acidic residues" evidence="1">
    <location>
        <begin position="8"/>
        <end position="24"/>
    </location>
</feature>
<dbReference type="InterPro" id="IPR052344">
    <property type="entry name" value="Transposase-related"/>
</dbReference>
<dbReference type="InterPro" id="IPR039552">
    <property type="entry name" value="IS66_C"/>
</dbReference>
<dbReference type="Pfam" id="PF13007">
    <property type="entry name" value="LZ_Tnp_IS66"/>
    <property type="match status" value="1"/>
</dbReference>
<dbReference type="NCBIfam" id="NF033517">
    <property type="entry name" value="transpos_IS66"/>
    <property type="match status" value="1"/>
</dbReference>
<dbReference type="InterPro" id="IPR004291">
    <property type="entry name" value="Transposase_IS66_central"/>
</dbReference>
<evidence type="ECO:0000259" key="4">
    <source>
        <dbReference type="Pfam" id="PF13007"/>
    </source>
</evidence>
<dbReference type="InterPro" id="IPR024463">
    <property type="entry name" value="Transposase_TnpC_homeodom"/>
</dbReference>
<dbReference type="Pfam" id="PF13005">
    <property type="entry name" value="zf-IS66"/>
    <property type="match status" value="1"/>
</dbReference>
<dbReference type="InterPro" id="IPR024474">
    <property type="entry name" value="Znf_dom_IS66"/>
</dbReference>
<feature type="region of interest" description="Disordered" evidence="1">
    <location>
        <begin position="1"/>
        <end position="59"/>
    </location>
</feature>
<organism evidence="6 7">
    <name type="scientific">Desulforhabdus amnigena</name>
    <dbReference type="NCBI Taxonomy" id="40218"/>
    <lineage>
        <taxon>Bacteria</taxon>
        <taxon>Pseudomonadati</taxon>
        <taxon>Thermodesulfobacteriota</taxon>
        <taxon>Syntrophobacteria</taxon>
        <taxon>Syntrophobacterales</taxon>
        <taxon>Syntrophobacteraceae</taxon>
        <taxon>Desulforhabdus</taxon>
    </lineage>
</organism>
<proteinExistence type="predicted"/>